<sequence length="493" mass="53246">MLDHTDLKSLLNDPSLLCSKAYVAGEWVDAKAGETFDVTNPARGDILTTVPDLEVAEAARAIDKAYAVQKDWAAHTGKERAAIIRKWYDLVVENQTDLGTILTAEMGKPLEEAVGEVLYAASYIEWFGEEAKRIYGETIPGHLRDKRITVQKEPVGVVASITPWNFPAAMIARKVAPALAAGCAFVARPAKETPLSALALALLAERAGVPKGVFSVITSSRASKIGKEFCDNPKVRKLTFTGSTEVGRILMGQCAPQIMKLSLELGGNAPFIVFDDADVDAAVQGALVSKFRNNGQTCVCSNRIYVQEGVYEEFSKKLAEKVSQMVVGDGLIDGVTTGPLIDMNGLEKVEEHIKDATSKGARIIAGGKRHALGSTFFEPTVLADVTSEMMVTNEETFGPLAPLFKFKTEEEAVKAANDTIFGLASYFYSRDLNRVNRVQEALEYGIVGVNTGLVSTEVAPFGGVKQSGLGREGSHHGMEDFLEMKYICTHVDG</sequence>
<dbReference type="PROSITE" id="PS00687">
    <property type="entry name" value="ALDEHYDE_DEHYDR_GLU"/>
    <property type="match status" value="1"/>
</dbReference>
<evidence type="ECO:0000256" key="4">
    <source>
        <dbReference type="RuleBase" id="RU003345"/>
    </source>
</evidence>
<dbReference type="RefSeq" id="WP_189640967.1">
    <property type="nucleotide sequence ID" value="NZ_BMZF01000007.1"/>
</dbReference>
<dbReference type="Gene3D" id="3.40.605.10">
    <property type="entry name" value="Aldehyde Dehydrogenase, Chain A, domain 1"/>
    <property type="match status" value="1"/>
</dbReference>
<dbReference type="InterPro" id="IPR016160">
    <property type="entry name" value="Ald_DH_CS_CYS"/>
</dbReference>
<dbReference type="InterPro" id="IPR016161">
    <property type="entry name" value="Ald_DH/histidinol_DH"/>
</dbReference>
<evidence type="ECO:0000256" key="3">
    <source>
        <dbReference type="PROSITE-ProRule" id="PRU10007"/>
    </source>
</evidence>
<feature type="domain" description="Aldehyde dehydrogenase" evidence="5">
    <location>
        <begin position="27"/>
        <end position="487"/>
    </location>
</feature>
<evidence type="ECO:0000313" key="7">
    <source>
        <dbReference type="Proteomes" id="UP000634455"/>
    </source>
</evidence>
<dbReference type="InterPro" id="IPR010102">
    <property type="entry name" value="Succ_semiAld_DH"/>
</dbReference>
<organism evidence="6 7">
    <name type="scientific">Paramylibacter ulvae</name>
    <dbReference type="NCBI Taxonomy" id="1651968"/>
    <lineage>
        <taxon>Bacteria</taxon>
        <taxon>Pseudomonadati</taxon>
        <taxon>Pseudomonadota</taxon>
        <taxon>Alphaproteobacteria</taxon>
        <taxon>Rhodobacterales</taxon>
        <taxon>Paracoccaceae</taxon>
        <taxon>Paramylibacter</taxon>
    </lineage>
</organism>
<dbReference type="Proteomes" id="UP000634455">
    <property type="component" value="Unassembled WGS sequence"/>
</dbReference>
<dbReference type="InterPro" id="IPR029510">
    <property type="entry name" value="Ald_DH_CS_GLU"/>
</dbReference>
<dbReference type="InterPro" id="IPR016163">
    <property type="entry name" value="Ald_DH_C"/>
</dbReference>
<dbReference type="InterPro" id="IPR015590">
    <property type="entry name" value="Aldehyde_DH_dom"/>
</dbReference>
<name>A0ABQ3D6Q5_9RHOB</name>
<evidence type="ECO:0000313" key="6">
    <source>
        <dbReference type="EMBL" id="GHA57511.1"/>
    </source>
</evidence>
<dbReference type="CDD" id="cd07103">
    <property type="entry name" value="ALDH_F5_SSADH_GabD"/>
    <property type="match status" value="1"/>
</dbReference>
<reference evidence="7" key="1">
    <citation type="journal article" date="2019" name="Int. J. Syst. Evol. Microbiol.">
        <title>The Global Catalogue of Microorganisms (GCM) 10K type strain sequencing project: providing services to taxonomists for standard genome sequencing and annotation.</title>
        <authorList>
            <consortium name="The Broad Institute Genomics Platform"/>
            <consortium name="The Broad Institute Genome Sequencing Center for Infectious Disease"/>
            <person name="Wu L."/>
            <person name="Ma J."/>
        </authorList>
    </citation>
    <scope>NUCLEOTIDE SEQUENCE [LARGE SCALE GENOMIC DNA]</scope>
    <source>
        <strain evidence="7">KCTC 32465</strain>
    </source>
</reference>
<evidence type="ECO:0000256" key="1">
    <source>
        <dbReference type="ARBA" id="ARBA00009986"/>
    </source>
</evidence>
<dbReference type="InterPro" id="IPR016162">
    <property type="entry name" value="Ald_DH_N"/>
</dbReference>
<gene>
    <name evidence="6" type="primary">gabD4</name>
    <name evidence="6" type="ORF">GCM10008927_23970</name>
</gene>
<evidence type="ECO:0000256" key="2">
    <source>
        <dbReference type="ARBA" id="ARBA00023002"/>
    </source>
</evidence>
<dbReference type="Pfam" id="PF00171">
    <property type="entry name" value="Aldedh"/>
    <property type="match status" value="1"/>
</dbReference>
<accession>A0ABQ3D6Q5</accession>
<dbReference type="NCBIfam" id="TIGR01780">
    <property type="entry name" value="SSADH"/>
    <property type="match status" value="1"/>
</dbReference>
<dbReference type="InterPro" id="IPR050740">
    <property type="entry name" value="Aldehyde_DH_Superfamily"/>
</dbReference>
<feature type="active site" evidence="3">
    <location>
        <position position="264"/>
    </location>
</feature>
<comment type="caution">
    <text evidence="6">The sequence shown here is derived from an EMBL/GenBank/DDBJ whole genome shotgun (WGS) entry which is preliminary data.</text>
</comment>
<comment type="similarity">
    <text evidence="1 4">Belongs to the aldehyde dehydrogenase family.</text>
</comment>
<dbReference type="Gene3D" id="3.40.309.10">
    <property type="entry name" value="Aldehyde Dehydrogenase, Chain A, domain 2"/>
    <property type="match status" value="1"/>
</dbReference>
<evidence type="ECO:0000259" key="5">
    <source>
        <dbReference type="Pfam" id="PF00171"/>
    </source>
</evidence>
<keyword evidence="7" id="KW-1185">Reference proteome</keyword>
<proteinExistence type="inferred from homology"/>
<keyword evidence="2 4" id="KW-0560">Oxidoreductase</keyword>
<dbReference type="EMBL" id="BMZF01000007">
    <property type="protein sequence ID" value="GHA57511.1"/>
    <property type="molecule type" value="Genomic_DNA"/>
</dbReference>
<dbReference type="SUPFAM" id="SSF53720">
    <property type="entry name" value="ALDH-like"/>
    <property type="match status" value="1"/>
</dbReference>
<dbReference type="PANTHER" id="PTHR43353">
    <property type="entry name" value="SUCCINATE-SEMIALDEHYDE DEHYDROGENASE, MITOCHONDRIAL"/>
    <property type="match status" value="1"/>
</dbReference>
<dbReference type="PROSITE" id="PS00070">
    <property type="entry name" value="ALDEHYDE_DEHYDR_CYS"/>
    <property type="match status" value="1"/>
</dbReference>
<protein>
    <submittedName>
        <fullName evidence="6">NAD-dependent succinate-semialdehyde dehydrogenase</fullName>
    </submittedName>
</protein>
<dbReference type="PANTHER" id="PTHR43353:SF5">
    <property type="entry name" value="SUCCINATE-SEMIALDEHYDE DEHYDROGENASE, MITOCHONDRIAL"/>
    <property type="match status" value="1"/>
</dbReference>